<name>A0A250AVQ0_9GAMM</name>
<sequence length="168" mass="19490">MGWFDVERNKRWITASFGMMKFNQWAMITVQGLGSLDAKLIKDDEGIVSTGHPKNPFQDLGEHIFISQLWVMGTYELIRTMSQDAREESSQLRPYLREINALKNKINRLRIPLAKMEASERNRDDSPISMPGYNTADGISWQLNHDFWITRKELSDETLTLLELISKN</sequence>
<gene>
    <name evidence="1" type="ORF">AWC35_00185</name>
</gene>
<dbReference type="EMBL" id="CP014136">
    <property type="protein sequence ID" value="ATA17896.1"/>
    <property type="molecule type" value="Genomic_DNA"/>
</dbReference>
<evidence type="ECO:0000313" key="1">
    <source>
        <dbReference type="EMBL" id="ATA17896.1"/>
    </source>
</evidence>
<dbReference type="Proteomes" id="UP000217182">
    <property type="component" value="Chromosome"/>
</dbReference>
<dbReference type="AlphaFoldDB" id="A0A250AVQ0"/>
<evidence type="ECO:0000313" key="2">
    <source>
        <dbReference type="Proteomes" id="UP000217182"/>
    </source>
</evidence>
<proteinExistence type="predicted"/>
<accession>A0A250AVQ0</accession>
<protein>
    <submittedName>
        <fullName evidence="1">Uncharacterized protein</fullName>
    </submittedName>
</protein>
<dbReference type="KEGG" id="gqu:AWC35_00185"/>
<organism evidence="1 2">
    <name type="scientific">Gibbsiella quercinecans</name>
    <dbReference type="NCBI Taxonomy" id="929813"/>
    <lineage>
        <taxon>Bacteria</taxon>
        <taxon>Pseudomonadati</taxon>
        <taxon>Pseudomonadota</taxon>
        <taxon>Gammaproteobacteria</taxon>
        <taxon>Enterobacterales</taxon>
        <taxon>Yersiniaceae</taxon>
        <taxon>Gibbsiella</taxon>
    </lineage>
</organism>
<reference evidence="1 2" key="1">
    <citation type="submission" date="2016-01" db="EMBL/GenBank/DDBJ databases">
        <authorList>
            <person name="Oliw E.H."/>
        </authorList>
    </citation>
    <scope>NUCLEOTIDE SEQUENCE [LARGE SCALE GENOMIC DNA]</scope>
    <source>
        <strain evidence="1 2">FRB97</strain>
    </source>
</reference>
<keyword evidence="2" id="KW-1185">Reference proteome</keyword>